<dbReference type="EMBL" id="KI963943">
    <property type="protein sequence ID" value="EUC48271.1"/>
    <property type="molecule type" value="Genomic_DNA"/>
</dbReference>
<dbReference type="Proteomes" id="UP000054032">
    <property type="component" value="Unassembled WGS sequence"/>
</dbReference>
<dbReference type="AlphaFoldDB" id="W6ZWT2"/>
<dbReference type="GeneID" id="19127128"/>
<organism evidence="2 3">
    <name type="scientific">Bipolaris oryzae ATCC 44560</name>
    <dbReference type="NCBI Taxonomy" id="930090"/>
    <lineage>
        <taxon>Eukaryota</taxon>
        <taxon>Fungi</taxon>
        <taxon>Dikarya</taxon>
        <taxon>Ascomycota</taxon>
        <taxon>Pezizomycotina</taxon>
        <taxon>Dothideomycetes</taxon>
        <taxon>Pleosporomycetidae</taxon>
        <taxon>Pleosporales</taxon>
        <taxon>Pleosporineae</taxon>
        <taxon>Pleosporaceae</taxon>
        <taxon>Bipolaris</taxon>
    </lineage>
</organism>
<evidence type="ECO:0000313" key="2">
    <source>
        <dbReference type="EMBL" id="EUC48271.1"/>
    </source>
</evidence>
<gene>
    <name evidence="2" type="ORF">COCMIDRAFT_87788</name>
</gene>
<sequence>MVVRNGESPPSFPACIHTHTFSLLHTSATSMPVLLTPCAPASFEMLLLIPEANRLPYSRYRHPPWPSTSMLPRAYPTPRPSTLS</sequence>
<accession>W6ZWT2</accession>
<dbReference type="HOGENOM" id="CLU_2527124_0_0_1"/>
<feature type="region of interest" description="Disordered" evidence="1">
    <location>
        <begin position="64"/>
        <end position="84"/>
    </location>
</feature>
<evidence type="ECO:0000313" key="3">
    <source>
        <dbReference type="Proteomes" id="UP000054032"/>
    </source>
</evidence>
<reference evidence="2 3" key="1">
    <citation type="journal article" date="2013" name="PLoS Genet.">
        <title>Comparative genome structure, secondary metabolite, and effector coding capacity across Cochliobolus pathogens.</title>
        <authorList>
            <person name="Condon B.J."/>
            <person name="Leng Y."/>
            <person name="Wu D."/>
            <person name="Bushley K.E."/>
            <person name="Ohm R.A."/>
            <person name="Otillar R."/>
            <person name="Martin J."/>
            <person name="Schackwitz W."/>
            <person name="Grimwood J."/>
            <person name="MohdZainudin N."/>
            <person name="Xue C."/>
            <person name="Wang R."/>
            <person name="Manning V.A."/>
            <person name="Dhillon B."/>
            <person name="Tu Z.J."/>
            <person name="Steffenson B.J."/>
            <person name="Salamov A."/>
            <person name="Sun H."/>
            <person name="Lowry S."/>
            <person name="LaButti K."/>
            <person name="Han J."/>
            <person name="Copeland A."/>
            <person name="Lindquist E."/>
            <person name="Barry K."/>
            <person name="Schmutz J."/>
            <person name="Baker S.E."/>
            <person name="Ciuffetti L.M."/>
            <person name="Grigoriev I.V."/>
            <person name="Zhong S."/>
            <person name="Turgeon B.G."/>
        </authorList>
    </citation>
    <scope>NUCLEOTIDE SEQUENCE [LARGE SCALE GENOMIC DNA]</scope>
    <source>
        <strain evidence="2 3">ATCC 44560</strain>
    </source>
</reference>
<dbReference type="KEGG" id="bor:COCMIDRAFT_87788"/>
<proteinExistence type="predicted"/>
<evidence type="ECO:0000256" key="1">
    <source>
        <dbReference type="SAM" id="MobiDB-lite"/>
    </source>
</evidence>
<name>W6ZWT2_COCMI</name>
<protein>
    <submittedName>
        <fullName evidence="2">Uncharacterized protein</fullName>
    </submittedName>
</protein>
<feature type="compositionally biased region" description="Pro residues" evidence="1">
    <location>
        <begin position="75"/>
        <end position="84"/>
    </location>
</feature>
<keyword evidence="3" id="KW-1185">Reference proteome</keyword>
<dbReference type="RefSeq" id="XP_007685275.1">
    <property type="nucleotide sequence ID" value="XM_007687085.1"/>
</dbReference>